<keyword evidence="1" id="KW-0732">Signal</keyword>
<dbReference type="CDD" id="cd23509">
    <property type="entry name" value="Gnk2-like"/>
    <property type="match status" value="3"/>
</dbReference>
<feature type="domain" description="Gnk2-homologous" evidence="3">
    <location>
        <begin position="207"/>
        <end position="308"/>
    </location>
</feature>
<dbReference type="PANTHER" id="PTHR32099">
    <property type="entry name" value="CYSTEINE-RICH REPEAT SECRETORY PROTEIN"/>
    <property type="match status" value="1"/>
</dbReference>
<keyword evidence="2" id="KW-0677">Repeat</keyword>
<comment type="caution">
    <text evidence="4">The sequence shown here is derived from an EMBL/GenBank/DDBJ whole genome shotgun (WGS) entry which is preliminary data.</text>
</comment>
<feature type="domain" description="Gnk2-homologous" evidence="3">
    <location>
        <begin position="312"/>
        <end position="417"/>
    </location>
</feature>
<proteinExistence type="predicted"/>
<dbReference type="PANTHER" id="PTHR32099:SF30">
    <property type="entry name" value="OS03G0564600 PROTEIN"/>
    <property type="match status" value="1"/>
</dbReference>
<feature type="domain" description="Gnk2-homologous" evidence="3">
    <location>
        <begin position="13"/>
        <end position="116"/>
    </location>
</feature>
<dbReference type="PROSITE" id="PS51473">
    <property type="entry name" value="GNK2"/>
    <property type="match status" value="3"/>
</dbReference>
<evidence type="ECO:0000313" key="5">
    <source>
        <dbReference type="Proteomes" id="UP001314170"/>
    </source>
</evidence>
<dbReference type="InterPro" id="IPR038408">
    <property type="entry name" value="GNK2_sf"/>
</dbReference>
<dbReference type="EMBL" id="CAWUPB010001184">
    <property type="protein sequence ID" value="CAK7350913.1"/>
    <property type="molecule type" value="Genomic_DNA"/>
</dbReference>
<sequence>MLLSSPCHADSNMDFGSSCSGSDNSTMDGEYQSNLLILLKSLAANGPIENGFYKTTVGKGHNKIYGLAQCRGDISAMDCAACIKNATMAREISCSDSVMVTMWFKWCSLRYSNLKFFGEWDGFSLGLSTNATIEDPEISAREIVANGWIFYGRVSVPQEIREDGGLLRPVVACNTKTTNFTSTFQSRQMKVPQDTQHINPCHADTNENFGSQCSDPDNATDNSEYQANLNDLLNSLAANGPIRNGFYTTTAGKGADKIFGLTQCRGDISATDCASCIKNATMVQGCSESKRAKLWFNWCFLRYSNRSFFGEWDQSGMAAYNDTKFEDPKVVSEGLNFTKALASTTPNQPLMFLTAVLDVGQNGKRYGVAQCTRDLSRSYCGKCLDFQLVTYKNSIGSKRSWDTYGSSCSMRYHDYQFYFNISTPAKGGSARSSPAAIGMVFPVLVFLLVF</sequence>
<dbReference type="Gene3D" id="3.30.430.20">
    <property type="entry name" value="Gnk2 domain, C-X8-C-X2-C motif"/>
    <property type="match status" value="3"/>
</dbReference>
<dbReference type="AlphaFoldDB" id="A0AAV1SHA0"/>
<evidence type="ECO:0000256" key="2">
    <source>
        <dbReference type="ARBA" id="ARBA00022737"/>
    </source>
</evidence>
<dbReference type="Proteomes" id="UP001314170">
    <property type="component" value="Unassembled WGS sequence"/>
</dbReference>
<protein>
    <recommendedName>
        <fullName evidence="3">Gnk2-homologous domain-containing protein</fullName>
    </recommendedName>
</protein>
<dbReference type="Pfam" id="PF01657">
    <property type="entry name" value="Stress-antifung"/>
    <property type="match status" value="3"/>
</dbReference>
<evidence type="ECO:0000256" key="1">
    <source>
        <dbReference type="ARBA" id="ARBA00022729"/>
    </source>
</evidence>
<reference evidence="4 5" key="1">
    <citation type="submission" date="2024-01" db="EMBL/GenBank/DDBJ databases">
        <authorList>
            <person name="Waweru B."/>
        </authorList>
    </citation>
    <scope>NUCLEOTIDE SEQUENCE [LARGE SCALE GENOMIC DNA]</scope>
</reference>
<dbReference type="InterPro" id="IPR002902">
    <property type="entry name" value="GNK2"/>
</dbReference>
<evidence type="ECO:0000259" key="3">
    <source>
        <dbReference type="PROSITE" id="PS51473"/>
    </source>
</evidence>
<gene>
    <name evidence="4" type="ORF">DCAF_LOCUS23590</name>
</gene>
<name>A0AAV1SHA0_9ROSI</name>
<keyword evidence="5" id="KW-1185">Reference proteome</keyword>
<accession>A0AAV1SHA0</accession>
<evidence type="ECO:0000313" key="4">
    <source>
        <dbReference type="EMBL" id="CAK7350913.1"/>
    </source>
</evidence>
<organism evidence="4 5">
    <name type="scientific">Dovyalis caffra</name>
    <dbReference type="NCBI Taxonomy" id="77055"/>
    <lineage>
        <taxon>Eukaryota</taxon>
        <taxon>Viridiplantae</taxon>
        <taxon>Streptophyta</taxon>
        <taxon>Embryophyta</taxon>
        <taxon>Tracheophyta</taxon>
        <taxon>Spermatophyta</taxon>
        <taxon>Magnoliopsida</taxon>
        <taxon>eudicotyledons</taxon>
        <taxon>Gunneridae</taxon>
        <taxon>Pentapetalae</taxon>
        <taxon>rosids</taxon>
        <taxon>fabids</taxon>
        <taxon>Malpighiales</taxon>
        <taxon>Salicaceae</taxon>
        <taxon>Flacourtieae</taxon>
        <taxon>Dovyalis</taxon>
    </lineage>
</organism>